<dbReference type="Proteomes" id="UP001464555">
    <property type="component" value="Unassembled WGS sequence"/>
</dbReference>
<protein>
    <submittedName>
        <fullName evidence="4">T9SS type A sorting domain-containing protein</fullName>
    </submittedName>
</protein>
<dbReference type="RefSeq" id="WP_341697364.1">
    <property type="nucleotide sequence ID" value="NZ_JBBYHR010000006.1"/>
</dbReference>
<dbReference type="InterPro" id="IPR026444">
    <property type="entry name" value="Secre_tail"/>
</dbReference>
<dbReference type="EMBL" id="JBBYHR010000006">
    <property type="protein sequence ID" value="MEL1245052.1"/>
    <property type="molecule type" value="Genomic_DNA"/>
</dbReference>
<gene>
    <name evidence="4" type="ORF">AAEO56_12310</name>
</gene>
<feature type="domain" description="Secretion system C-terminal sorting" evidence="3">
    <location>
        <begin position="417"/>
        <end position="484"/>
    </location>
</feature>
<keyword evidence="1 2" id="KW-0732">Signal</keyword>
<evidence type="ECO:0000313" key="5">
    <source>
        <dbReference type="Proteomes" id="UP001464555"/>
    </source>
</evidence>
<dbReference type="NCBIfam" id="TIGR04183">
    <property type="entry name" value="Por_Secre_tail"/>
    <property type="match status" value="1"/>
</dbReference>
<evidence type="ECO:0000259" key="3">
    <source>
        <dbReference type="Pfam" id="PF18962"/>
    </source>
</evidence>
<proteinExistence type="predicted"/>
<name>A0ABU9HYQ2_9FLAO</name>
<accession>A0ABU9HYQ2</accession>
<keyword evidence="5" id="KW-1185">Reference proteome</keyword>
<reference evidence="4 5" key="1">
    <citation type="submission" date="2024-04" db="EMBL/GenBank/DDBJ databases">
        <title>Flavobacterium sp. DGU11 16S ribosomal RNA gene Genome sequencing and assembly.</title>
        <authorList>
            <person name="Park S."/>
        </authorList>
    </citation>
    <scope>NUCLEOTIDE SEQUENCE [LARGE SCALE GENOMIC DNA]</scope>
    <source>
        <strain evidence="4 5">DGU11</strain>
    </source>
</reference>
<comment type="caution">
    <text evidence="4">The sequence shown here is derived from an EMBL/GenBank/DDBJ whole genome shotgun (WGS) entry which is preliminary data.</text>
</comment>
<sequence>MKKSLLSNFFKGAAVFGFTLFSLNSINAQVNVTVGNLGADPAVWIGYASFFENNGNFENGQELIYAGGSPWGVAEIKSELDAANNQIKLYPNYNAYNATDSFWSDGNGNGNKIFEGSTFTERTDLAGQQLVFSGKTLSSTLLPEFKDTAFIKILDPANNYATEFVVTAALTAGENFTLSTGNFVIQPGRIVQYGFSVLGKNANPTQMTANGFTVVTADEPAMPESNNVTISASTTPLNGYANFFQLDGTTYAGGSPWAVADLKTVLNQGDGTIDLHPNFNAWNEGDTFWVQNGAGQKIFEGNTYVEDNTLINQDVTFSGHCISNSLAAGYTGIAFIKVLSGAPNYALVLNMHVPLVAGENFSIHVAPGDYANGAIFQYGYSVTGVNANPTQETALGYARVGAATAGVTDVEKNTFTMYPNPASNVLNFASENAIEGIQVYNVMGQKVIDTKPAQNNASVDVSGLTSGVYIVNTTINGKQSSARFIKQ</sequence>
<evidence type="ECO:0000256" key="2">
    <source>
        <dbReference type="SAM" id="SignalP"/>
    </source>
</evidence>
<evidence type="ECO:0000256" key="1">
    <source>
        <dbReference type="ARBA" id="ARBA00022729"/>
    </source>
</evidence>
<evidence type="ECO:0000313" key="4">
    <source>
        <dbReference type="EMBL" id="MEL1245052.1"/>
    </source>
</evidence>
<dbReference type="Pfam" id="PF18962">
    <property type="entry name" value="Por_Secre_tail"/>
    <property type="match status" value="1"/>
</dbReference>
<feature type="signal peptide" evidence="2">
    <location>
        <begin position="1"/>
        <end position="28"/>
    </location>
</feature>
<organism evidence="4 5">
    <name type="scientific">Flavobacterium arundinis</name>
    <dbReference type="NCBI Taxonomy" id="3139143"/>
    <lineage>
        <taxon>Bacteria</taxon>
        <taxon>Pseudomonadati</taxon>
        <taxon>Bacteroidota</taxon>
        <taxon>Flavobacteriia</taxon>
        <taxon>Flavobacteriales</taxon>
        <taxon>Flavobacteriaceae</taxon>
        <taxon>Flavobacterium</taxon>
    </lineage>
</organism>
<feature type="chain" id="PRO_5045413333" evidence="2">
    <location>
        <begin position="29"/>
        <end position="487"/>
    </location>
</feature>